<feature type="region of interest" description="Disordered" evidence="1">
    <location>
        <begin position="463"/>
        <end position="483"/>
    </location>
</feature>
<dbReference type="Proteomes" id="UP000095751">
    <property type="component" value="Unassembled WGS sequence"/>
</dbReference>
<sequence>MKKNKVEDDNNSFSMMDRNIFIENRVEDRKQLFEQHMSKHKKQSDKSVLSSASSTRTSRTSRTVGLSTMEEDSSGFIFFEEERTDSDSIFDCISERMSMEGSERMEEHLAFKSFLSESADSVGSNIYPAELFHLEESLYYSSKSYKENELNNVTSTDRRKVEEIIMSATTPTPRRYHQGLTLIRLEKTERPDQKIIPHLTRVKYDHHEADEREGFLKIITDVKYDDPEKKQTEGSMVWSPLKKSVGLQFNLHPSFTDMSSLGESERVRKLDILPDSRDKDENIVQEREGHIESVQSPHRSQDNNNNEDGSVSIRSRKYDKNVKIQVTGTMGDNRSSDSSPTAERTATATVTATATKSAKSEGIADDGICDESSEISQSYSIPETQSQSVYEEECVLSNYRGCSRDDSKSRPDSLFSLNDLSIDGYNGITERIDVPLSKDIFISNYSTCLSESSDCSIDSKVHRKAKQQSASGKKKSKKSSAKFKLNKSTMARMIKKTKRGVGSSVKKIKVLSFGKEKFNGTHSDCTLGEGSDVRNGIPDENQDEFFDEKLAEKIMSDPDRIDETNFEKAIIYLDTGKELLYQATSLRSNEPERCKELTRMAHTHVYVSRQLAKISLLACKYDMLKNVTLAIDSDSITSGRVSEDEDWNKALRDLIGFPFEGCFISSFMQCYYGCSTKDETQSQVEEALEILTTISEEEIFAIKSILPSNETSAEAEVDIQLNKVTVQVAINNALTGTVDGSMNEVIDIHRYVSNLQSFYEIDTTLDLYGTFSDDDRTERQANIQERDDQDGQLINEKCYRDDVKGRG</sequence>
<dbReference type="AlphaFoldDB" id="A0A1E7EX47"/>
<feature type="compositionally biased region" description="Polar residues" evidence="1">
    <location>
        <begin position="293"/>
        <end position="313"/>
    </location>
</feature>
<organism evidence="2 3">
    <name type="scientific">Fragilariopsis cylindrus CCMP1102</name>
    <dbReference type="NCBI Taxonomy" id="635003"/>
    <lineage>
        <taxon>Eukaryota</taxon>
        <taxon>Sar</taxon>
        <taxon>Stramenopiles</taxon>
        <taxon>Ochrophyta</taxon>
        <taxon>Bacillariophyta</taxon>
        <taxon>Bacillariophyceae</taxon>
        <taxon>Bacillariophycidae</taxon>
        <taxon>Bacillariales</taxon>
        <taxon>Bacillariaceae</taxon>
        <taxon>Fragilariopsis</taxon>
    </lineage>
</organism>
<dbReference type="KEGG" id="fcy:FRACYDRAFT_247072"/>
<feature type="compositionally biased region" description="Polar residues" evidence="1">
    <location>
        <begin position="324"/>
        <end position="340"/>
    </location>
</feature>
<dbReference type="OrthoDB" id="57310at2759"/>
<gene>
    <name evidence="2" type="ORF">FRACYDRAFT_247072</name>
</gene>
<evidence type="ECO:0000313" key="3">
    <source>
        <dbReference type="Proteomes" id="UP000095751"/>
    </source>
</evidence>
<reference evidence="2 3" key="1">
    <citation type="submission" date="2016-09" db="EMBL/GenBank/DDBJ databases">
        <title>Extensive genetic diversity and differential bi-allelic expression allows diatom success in the polar Southern Ocean.</title>
        <authorList>
            <consortium name="DOE Joint Genome Institute"/>
            <person name="Mock T."/>
            <person name="Otillar R.P."/>
            <person name="Strauss J."/>
            <person name="Dupont C."/>
            <person name="Frickenhaus S."/>
            <person name="Maumus F."/>
            <person name="Mcmullan M."/>
            <person name="Sanges R."/>
            <person name="Schmutz J."/>
            <person name="Toseland A."/>
            <person name="Valas R."/>
            <person name="Veluchamy A."/>
            <person name="Ward B.J."/>
            <person name="Allen A."/>
            <person name="Barry K."/>
            <person name="Falciatore A."/>
            <person name="Ferrante M."/>
            <person name="Fortunato A.E."/>
            <person name="Gloeckner G."/>
            <person name="Gruber A."/>
            <person name="Hipkin R."/>
            <person name="Janech M."/>
            <person name="Kroth P."/>
            <person name="Leese F."/>
            <person name="Lindquist E."/>
            <person name="Lyon B.R."/>
            <person name="Martin J."/>
            <person name="Mayer C."/>
            <person name="Parker M."/>
            <person name="Quesneville H."/>
            <person name="Raymond J."/>
            <person name="Uhlig C."/>
            <person name="Valentin K.U."/>
            <person name="Worden A.Z."/>
            <person name="Armbrust E.V."/>
            <person name="Bowler C."/>
            <person name="Green B."/>
            <person name="Moulton V."/>
            <person name="Van Oosterhout C."/>
            <person name="Grigoriev I."/>
        </authorList>
    </citation>
    <scope>NUCLEOTIDE SEQUENCE [LARGE SCALE GENOMIC DNA]</scope>
    <source>
        <strain evidence="2 3">CCMP1102</strain>
    </source>
</reference>
<evidence type="ECO:0000256" key="1">
    <source>
        <dbReference type="SAM" id="MobiDB-lite"/>
    </source>
</evidence>
<proteinExistence type="predicted"/>
<name>A0A1E7EX47_9STRA</name>
<accession>A0A1E7EX47</accession>
<evidence type="ECO:0000313" key="2">
    <source>
        <dbReference type="EMBL" id="OEU10531.1"/>
    </source>
</evidence>
<feature type="compositionally biased region" description="Low complexity" evidence="1">
    <location>
        <begin position="47"/>
        <end position="66"/>
    </location>
</feature>
<keyword evidence="3" id="KW-1185">Reference proteome</keyword>
<protein>
    <submittedName>
        <fullName evidence="2">Uncharacterized protein</fullName>
    </submittedName>
</protein>
<dbReference type="InParanoid" id="A0A1E7EX47"/>
<feature type="region of interest" description="Disordered" evidence="1">
    <location>
        <begin position="288"/>
        <end position="357"/>
    </location>
</feature>
<dbReference type="EMBL" id="KV784371">
    <property type="protein sequence ID" value="OEU10531.1"/>
    <property type="molecule type" value="Genomic_DNA"/>
</dbReference>
<feature type="compositionally biased region" description="Low complexity" evidence="1">
    <location>
        <begin position="341"/>
        <end position="355"/>
    </location>
</feature>
<feature type="region of interest" description="Disordered" evidence="1">
    <location>
        <begin position="32"/>
        <end position="66"/>
    </location>
</feature>